<dbReference type="Proteomes" id="UP001595699">
    <property type="component" value="Unassembled WGS sequence"/>
</dbReference>
<proteinExistence type="predicted"/>
<comment type="caution">
    <text evidence="1">The sequence shown here is derived from an EMBL/GenBank/DDBJ whole genome shotgun (WGS) entry which is preliminary data.</text>
</comment>
<sequence length="256" mass="26492">MTTTCSLDAVLSAADSLVLAARWDVAVALLRSTSVSSPHDAARVAVAVASAEVDRGFWTGSSGGDAIALARKQLDDDPTLAWELDWMELRADYSQALFGGTGTPEQAASLAATASALGAGAPTPVARGWVEFYLGLIADNLAEDRASAPPHYAESLRLATEDGDDLLASYPLRHLGDHANDAGDVAGAREQWERSTSLRQAAGFIPGALAQQLLLGVLAQEAGDKQTAKAIGAEVERWATATGVSVLVPSAQALQG</sequence>
<dbReference type="InterPro" id="IPR011990">
    <property type="entry name" value="TPR-like_helical_dom_sf"/>
</dbReference>
<dbReference type="Gene3D" id="1.25.40.10">
    <property type="entry name" value="Tetratricopeptide repeat domain"/>
    <property type="match status" value="1"/>
</dbReference>
<dbReference type="SUPFAM" id="SSF48452">
    <property type="entry name" value="TPR-like"/>
    <property type="match status" value="1"/>
</dbReference>
<dbReference type="RefSeq" id="WP_205118515.1">
    <property type="nucleotide sequence ID" value="NZ_JAFBCM010000001.1"/>
</dbReference>
<reference evidence="2" key="1">
    <citation type="journal article" date="2019" name="Int. J. Syst. Evol. Microbiol.">
        <title>The Global Catalogue of Microorganisms (GCM) 10K type strain sequencing project: providing services to taxonomists for standard genome sequencing and annotation.</title>
        <authorList>
            <consortium name="The Broad Institute Genomics Platform"/>
            <consortium name="The Broad Institute Genome Sequencing Center for Infectious Disease"/>
            <person name="Wu L."/>
            <person name="Ma J."/>
        </authorList>
    </citation>
    <scope>NUCLEOTIDE SEQUENCE [LARGE SCALE GENOMIC DNA]</scope>
    <source>
        <strain evidence="2">CGMCC 4.7241</strain>
    </source>
</reference>
<protein>
    <submittedName>
        <fullName evidence="1">Uncharacterized protein</fullName>
    </submittedName>
</protein>
<name>A0ABV7YBK7_9ACTN</name>
<evidence type="ECO:0000313" key="2">
    <source>
        <dbReference type="Proteomes" id="UP001595699"/>
    </source>
</evidence>
<dbReference type="EMBL" id="JBHRZH010000008">
    <property type="protein sequence ID" value="MFC3761454.1"/>
    <property type="molecule type" value="Genomic_DNA"/>
</dbReference>
<organism evidence="1 2">
    <name type="scientific">Tenggerimyces flavus</name>
    <dbReference type="NCBI Taxonomy" id="1708749"/>
    <lineage>
        <taxon>Bacteria</taxon>
        <taxon>Bacillati</taxon>
        <taxon>Actinomycetota</taxon>
        <taxon>Actinomycetes</taxon>
        <taxon>Propionibacteriales</taxon>
        <taxon>Nocardioidaceae</taxon>
        <taxon>Tenggerimyces</taxon>
    </lineage>
</organism>
<accession>A0ABV7YBK7</accession>
<gene>
    <name evidence="1" type="ORF">ACFOUW_11445</name>
</gene>
<keyword evidence="2" id="KW-1185">Reference proteome</keyword>
<evidence type="ECO:0000313" key="1">
    <source>
        <dbReference type="EMBL" id="MFC3761454.1"/>
    </source>
</evidence>